<evidence type="ECO:0000256" key="9">
    <source>
        <dbReference type="ARBA" id="ARBA00023136"/>
    </source>
</evidence>
<dbReference type="FunFam" id="2.60.40.60:FF:000020">
    <property type="entry name" value="Dachsous cadherin-related 1b"/>
    <property type="match status" value="3"/>
</dbReference>
<dbReference type="GO" id="GO:0035332">
    <property type="term" value="P:positive regulation of hippo signaling"/>
    <property type="evidence" value="ECO:0007669"/>
    <property type="project" value="UniProtKB-ARBA"/>
</dbReference>
<dbReference type="FunFam" id="2.60.40.60:FF:000104">
    <property type="entry name" value="cadherin-23 isoform X1"/>
    <property type="match status" value="1"/>
</dbReference>
<dbReference type="Proteomes" id="UP000516260">
    <property type="component" value="Chromosome 9"/>
</dbReference>
<keyword evidence="3" id="KW-0812">Transmembrane</keyword>
<name>A0A4Z2AYT4_9TELE</name>
<dbReference type="PANTHER" id="PTHR24026">
    <property type="entry name" value="FAT ATYPICAL CADHERIN-RELATED"/>
    <property type="match status" value="1"/>
</dbReference>
<evidence type="ECO:0000256" key="5">
    <source>
        <dbReference type="ARBA" id="ARBA00022737"/>
    </source>
</evidence>
<dbReference type="Pfam" id="PF00028">
    <property type="entry name" value="Cadherin"/>
    <property type="match status" value="10"/>
</dbReference>
<evidence type="ECO:0000256" key="7">
    <source>
        <dbReference type="ARBA" id="ARBA00022889"/>
    </source>
</evidence>
<keyword evidence="4" id="KW-0732">Signal</keyword>
<feature type="domain" description="Cadherin" evidence="12">
    <location>
        <begin position="303"/>
        <end position="407"/>
    </location>
</feature>
<evidence type="ECO:0000259" key="12">
    <source>
        <dbReference type="PROSITE" id="PS50268"/>
    </source>
</evidence>
<dbReference type="FunFam" id="2.60.40.60:FF:000116">
    <property type="entry name" value="Dachsous cadherin-related 2"/>
    <property type="match status" value="1"/>
</dbReference>
<dbReference type="CDD" id="cd11304">
    <property type="entry name" value="Cadherin_repeat"/>
    <property type="match status" value="10"/>
</dbReference>
<dbReference type="GO" id="GO:0090251">
    <property type="term" value="P:protein localization involved in establishment of planar polarity"/>
    <property type="evidence" value="ECO:0007669"/>
    <property type="project" value="UniProtKB-ARBA"/>
</dbReference>
<dbReference type="GO" id="GO:0005509">
    <property type="term" value="F:calcium ion binding"/>
    <property type="evidence" value="ECO:0007669"/>
    <property type="project" value="UniProtKB-UniRule"/>
</dbReference>
<dbReference type="InterPro" id="IPR002126">
    <property type="entry name" value="Cadherin-like_dom"/>
</dbReference>
<keyword evidence="2" id="KW-1003">Cell membrane</keyword>
<dbReference type="SUPFAM" id="SSF49313">
    <property type="entry name" value="Cadherin-like"/>
    <property type="match status" value="10"/>
</dbReference>
<accession>A0A4Z2AYT4</accession>
<proteinExistence type="predicted"/>
<keyword evidence="5" id="KW-0677">Repeat</keyword>
<feature type="domain" description="Cadherin" evidence="12">
    <location>
        <begin position="2"/>
        <end position="96"/>
    </location>
</feature>
<feature type="domain" description="Cadherin" evidence="12">
    <location>
        <begin position="913"/>
        <end position="1012"/>
    </location>
</feature>
<feature type="domain" description="Cadherin" evidence="12">
    <location>
        <begin position="424"/>
        <end position="509"/>
    </location>
</feature>
<evidence type="ECO:0000313" key="14">
    <source>
        <dbReference type="Proteomes" id="UP000516260"/>
    </source>
</evidence>
<dbReference type="InterPro" id="IPR020894">
    <property type="entry name" value="Cadherin_CS"/>
</dbReference>
<evidence type="ECO:0000256" key="10">
    <source>
        <dbReference type="ARBA" id="ARBA00023180"/>
    </source>
</evidence>
<evidence type="ECO:0000256" key="3">
    <source>
        <dbReference type="ARBA" id="ARBA00022692"/>
    </source>
</evidence>
<keyword evidence="7" id="KW-0130">Cell adhesion</keyword>
<keyword evidence="9" id="KW-0472">Membrane</keyword>
<dbReference type="PRINTS" id="PR00205">
    <property type="entry name" value="CADHERIN"/>
</dbReference>
<feature type="domain" description="Cadherin" evidence="12">
    <location>
        <begin position="808"/>
        <end position="912"/>
    </location>
</feature>
<dbReference type="GO" id="GO:0016327">
    <property type="term" value="C:apicolateral plasma membrane"/>
    <property type="evidence" value="ECO:0007669"/>
    <property type="project" value="UniProtKB-ARBA"/>
</dbReference>
<reference evidence="13 14" key="1">
    <citation type="submission" date="2019-04" db="EMBL/GenBank/DDBJ databases">
        <title>The sequence and de novo assembly of Takifugu bimaculatus genome using PacBio and Hi-C technologies.</title>
        <authorList>
            <person name="Xu P."/>
            <person name="Liu B."/>
            <person name="Zhou Z."/>
        </authorList>
    </citation>
    <scope>NUCLEOTIDE SEQUENCE [LARGE SCALE GENOMIC DNA]</scope>
    <source>
        <strain evidence="13">TB-2018</strain>
        <tissue evidence="13">Muscle</tissue>
    </source>
</reference>
<dbReference type="AlphaFoldDB" id="A0A4Z2AYT4"/>
<evidence type="ECO:0000256" key="2">
    <source>
        <dbReference type="ARBA" id="ARBA00022475"/>
    </source>
</evidence>
<dbReference type="FunFam" id="2.60.40.60:FF:000201">
    <property type="entry name" value="Dachsous cadherin-related 1"/>
    <property type="match status" value="1"/>
</dbReference>
<feature type="domain" description="Cadherin" evidence="12">
    <location>
        <begin position="199"/>
        <end position="302"/>
    </location>
</feature>
<protein>
    <recommendedName>
        <fullName evidence="12">Cadherin domain-containing protein</fullName>
    </recommendedName>
</protein>
<feature type="domain" description="Cadherin" evidence="12">
    <location>
        <begin position="707"/>
        <end position="807"/>
    </location>
</feature>
<comment type="subcellular location">
    <subcellularLocation>
        <location evidence="1">Cell membrane</location>
        <topology evidence="1">Single-pass type I membrane protein</topology>
    </subcellularLocation>
</comment>
<organism evidence="13 14">
    <name type="scientific">Takifugu bimaculatus</name>
    <dbReference type="NCBI Taxonomy" id="433685"/>
    <lineage>
        <taxon>Eukaryota</taxon>
        <taxon>Metazoa</taxon>
        <taxon>Chordata</taxon>
        <taxon>Craniata</taxon>
        <taxon>Vertebrata</taxon>
        <taxon>Euteleostomi</taxon>
        <taxon>Actinopterygii</taxon>
        <taxon>Neopterygii</taxon>
        <taxon>Teleostei</taxon>
        <taxon>Neoteleostei</taxon>
        <taxon>Acanthomorphata</taxon>
        <taxon>Eupercaria</taxon>
        <taxon>Tetraodontiformes</taxon>
        <taxon>Tetradontoidea</taxon>
        <taxon>Tetraodontidae</taxon>
        <taxon>Takifugu</taxon>
    </lineage>
</organism>
<evidence type="ECO:0000256" key="4">
    <source>
        <dbReference type="ARBA" id="ARBA00022729"/>
    </source>
</evidence>
<keyword evidence="10" id="KW-0325">Glycoprotein</keyword>
<sequence length="1051" mass="114052">MEDQPVGFVILYVMARDEDEGEHGRVSYRIQAGNSAGRFRLDANTGSLSILKALDREEQDVFNLTIVAEDHGIPQLSRSQVLSVQVIDVNDEAPVFQRAEFEAQVTENQGPGTTVLRVTAVDRDQGSNGHVTYGGVTEEGFVINPVTGVITTTKELDSEAQAHYTLTVYARDGGLPPNFAKALVRVEVQDVNDNAPVFAKLWYGLEVPENQEPVQLCFLKATDPDSGAGGELEYRITAGDPDGDFHLHPSTGALSTSRGLDREARAEHILEVVAMDRGSPALSTTVTVQVQVMDVNDNSPVFSESSYSVEVSEDAAEGYQVLEVSAADADDALNGKVLYFLSHDAHGAFTVDENTGIITTSAALDREKWPSYNFQVFAVDLSPAAPRNSSAQVTVAVLDVNDNAPVFTQDPLVIEVSSRHSQRVLATMKAEDKDFGANGSVFYRFATAVKGFSINSLTGEIQATEPLQELTQAQRTLIVEAMDQGSPAQSAQGVVVIYVKEVEYNGIRFSRNARDVSIQENAAKGTAVAQAQAQHPDGTRRGISYSLFSGNRKKAFIINSSTGEIRVQSSKGLDFEDTPRLRLVVKADSVSSTSFMAINLILQDVNDNLPRFQLKNYVAYMREAQGYDLPIIQVVAEDVDQGQNGMSGLFKIDPVTGSITTAAIMDREIFTQTKLVVTATDRGSPRLAGSATLTVIIVDQNDNSPTIPLPQEVRIPENMLIGTEITLVTGNDVDSSPALSYSLQLDPTALGMFGIHRYSGGISLTAPLDFEEQTWYTLTVRATDSQHQTEANITILIEDINDNTPAFTHDLYQVSLPEHTPAGSTVVTVTATDRDSGENGKITYSVMSSTQDGFYIDPNNGTLFIDHRAEFDPERPAVSIVIVARDGGSPSLSSLTTVQVQISDVNDNAPVFHQSEYRATVSEDTIPGSTVLTFEAFDSDLSRENCGFDFAVASGNEGNAFQIESSVRYLEGRGFQTVGTLLLAEHLDFETKSFYNLTVVVSDRGVPQKSSSVAAVPDHRRCERQPSGVQQSRIFRLPERGSLLLGLKSSD</sequence>
<evidence type="ECO:0000313" key="13">
    <source>
        <dbReference type="EMBL" id="TNM84795.1"/>
    </source>
</evidence>
<keyword evidence="6 11" id="KW-0106">Calcium</keyword>
<dbReference type="EMBL" id="SWLE01000022">
    <property type="protein sequence ID" value="TNM84795.1"/>
    <property type="molecule type" value="Genomic_DNA"/>
</dbReference>
<feature type="domain" description="Cadherin" evidence="12">
    <location>
        <begin position="510"/>
        <end position="707"/>
    </location>
</feature>
<dbReference type="SMART" id="SM00112">
    <property type="entry name" value="CA"/>
    <property type="match status" value="10"/>
</dbReference>
<dbReference type="PROSITE" id="PS50268">
    <property type="entry name" value="CADHERIN_2"/>
    <property type="match status" value="9"/>
</dbReference>
<gene>
    <name evidence="13" type="ORF">fugu_008973</name>
</gene>
<dbReference type="InterPro" id="IPR015919">
    <property type="entry name" value="Cadherin-like_sf"/>
</dbReference>
<evidence type="ECO:0000256" key="11">
    <source>
        <dbReference type="PROSITE-ProRule" id="PRU00043"/>
    </source>
</evidence>
<keyword evidence="14" id="KW-1185">Reference proteome</keyword>
<evidence type="ECO:0000256" key="1">
    <source>
        <dbReference type="ARBA" id="ARBA00004251"/>
    </source>
</evidence>
<comment type="caution">
    <text evidence="13">The sequence shown here is derived from an EMBL/GenBank/DDBJ whole genome shotgun (WGS) entry which is preliminary data.</text>
</comment>
<keyword evidence="8" id="KW-1133">Transmembrane helix</keyword>
<evidence type="ECO:0000256" key="6">
    <source>
        <dbReference type="ARBA" id="ARBA00022837"/>
    </source>
</evidence>
<dbReference type="PANTHER" id="PTHR24026:SF136">
    <property type="entry name" value="PROTOCADHERIN-23"/>
    <property type="match status" value="1"/>
</dbReference>
<dbReference type="Gene3D" id="2.60.40.60">
    <property type="entry name" value="Cadherins"/>
    <property type="match status" value="10"/>
</dbReference>
<feature type="domain" description="Cadherin" evidence="12">
    <location>
        <begin position="97"/>
        <end position="198"/>
    </location>
</feature>
<dbReference type="GO" id="GO:0007163">
    <property type="term" value="P:establishment or maintenance of cell polarity"/>
    <property type="evidence" value="ECO:0007669"/>
    <property type="project" value="UniProtKB-ARBA"/>
</dbReference>
<dbReference type="GO" id="GO:0007156">
    <property type="term" value="P:homophilic cell adhesion via plasma membrane adhesion molecules"/>
    <property type="evidence" value="ECO:0007669"/>
    <property type="project" value="InterPro"/>
</dbReference>
<evidence type="ECO:0000256" key="8">
    <source>
        <dbReference type="ARBA" id="ARBA00022989"/>
    </source>
</evidence>
<dbReference type="FunFam" id="2.60.40.60:FF:000033">
    <property type="entry name" value="FAT atypical cadherin 1"/>
    <property type="match status" value="1"/>
</dbReference>
<dbReference type="FunFam" id="2.60.40.60:FF:000158">
    <property type="entry name" value="Dachsous cadherin-related 1"/>
    <property type="match status" value="1"/>
</dbReference>
<dbReference type="FunFam" id="2.60.40.60:FF:000035">
    <property type="entry name" value="Protocadherin Fat 3"/>
    <property type="match status" value="1"/>
</dbReference>
<dbReference type="PROSITE" id="PS00232">
    <property type="entry name" value="CADHERIN_1"/>
    <property type="match status" value="4"/>
</dbReference>